<dbReference type="EMBL" id="MU806398">
    <property type="protein sequence ID" value="KAJ3835576.1"/>
    <property type="molecule type" value="Genomic_DNA"/>
</dbReference>
<comment type="caution">
    <text evidence="1">The sequence shown here is derived from an EMBL/GenBank/DDBJ whole genome shotgun (WGS) entry which is preliminary data.</text>
</comment>
<evidence type="ECO:0000313" key="1">
    <source>
        <dbReference type="EMBL" id="KAJ3835576.1"/>
    </source>
</evidence>
<proteinExistence type="predicted"/>
<name>A0AA38UAP9_9AGAR</name>
<protein>
    <submittedName>
        <fullName evidence="1">Uncharacterized protein</fullName>
    </submittedName>
</protein>
<keyword evidence="2" id="KW-1185">Reference proteome</keyword>
<accession>A0AA38UAP9</accession>
<gene>
    <name evidence="1" type="ORF">F5878DRAFT_627522</name>
</gene>
<dbReference type="Proteomes" id="UP001163846">
    <property type="component" value="Unassembled WGS sequence"/>
</dbReference>
<dbReference type="AlphaFoldDB" id="A0AA38UAP9"/>
<reference evidence="1" key="1">
    <citation type="submission" date="2022-08" db="EMBL/GenBank/DDBJ databases">
        <authorList>
            <consortium name="DOE Joint Genome Institute"/>
            <person name="Min B."/>
            <person name="Riley R."/>
            <person name="Sierra-Patev S."/>
            <person name="Naranjo-Ortiz M."/>
            <person name="Looney B."/>
            <person name="Konkel Z."/>
            <person name="Slot J.C."/>
            <person name="Sakamoto Y."/>
            <person name="Steenwyk J.L."/>
            <person name="Rokas A."/>
            <person name="Carro J."/>
            <person name="Camarero S."/>
            <person name="Ferreira P."/>
            <person name="Molpeceres G."/>
            <person name="Ruiz-Duenas F.J."/>
            <person name="Serrano A."/>
            <person name="Henrissat B."/>
            <person name="Drula E."/>
            <person name="Hughes K.W."/>
            <person name="Mata J.L."/>
            <person name="Ishikawa N.K."/>
            <person name="Vargas-Isla R."/>
            <person name="Ushijima S."/>
            <person name="Smith C.A."/>
            <person name="Ahrendt S."/>
            <person name="Andreopoulos W."/>
            <person name="He G."/>
            <person name="Labutti K."/>
            <person name="Lipzen A."/>
            <person name="Ng V."/>
            <person name="Sandor L."/>
            <person name="Barry K."/>
            <person name="Martinez A.T."/>
            <person name="Xiao Y."/>
            <person name="Gibbons J.G."/>
            <person name="Terashima K."/>
            <person name="Hibbett D.S."/>
            <person name="Grigoriev I.V."/>
        </authorList>
    </citation>
    <scope>NUCLEOTIDE SEQUENCE</scope>
    <source>
        <strain evidence="1">TFB9207</strain>
    </source>
</reference>
<evidence type="ECO:0000313" key="2">
    <source>
        <dbReference type="Proteomes" id="UP001163846"/>
    </source>
</evidence>
<sequence length="85" mass="9317">MRGPVSLWMLSSTLFTQRWPPAPLNTFCSPPPFGDVTSLSESTKLSPVSAQPFASMSTVLQMNVSVNCIRNCFTFTLTVPIPYMG</sequence>
<organism evidence="1 2">
    <name type="scientific">Lentinula raphanica</name>
    <dbReference type="NCBI Taxonomy" id="153919"/>
    <lineage>
        <taxon>Eukaryota</taxon>
        <taxon>Fungi</taxon>
        <taxon>Dikarya</taxon>
        <taxon>Basidiomycota</taxon>
        <taxon>Agaricomycotina</taxon>
        <taxon>Agaricomycetes</taxon>
        <taxon>Agaricomycetidae</taxon>
        <taxon>Agaricales</taxon>
        <taxon>Marasmiineae</taxon>
        <taxon>Omphalotaceae</taxon>
        <taxon>Lentinula</taxon>
    </lineage>
</organism>